<comment type="subcellular location">
    <subcellularLocation>
        <location evidence="1">Membrane</location>
        <topology evidence="1">Multi-pass membrane protein</topology>
    </subcellularLocation>
</comment>
<feature type="transmembrane region" description="Helical" evidence="7">
    <location>
        <begin position="416"/>
        <end position="438"/>
    </location>
</feature>
<feature type="transmembrane region" description="Helical" evidence="7">
    <location>
        <begin position="337"/>
        <end position="356"/>
    </location>
</feature>
<dbReference type="Pfam" id="PF13520">
    <property type="entry name" value="AA_permease_2"/>
    <property type="match status" value="1"/>
</dbReference>
<keyword evidence="2" id="KW-0813">Transport</keyword>
<dbReference type="PANTHER" id="PTHR45649:SF4">
    <property type="entry name" value="TRANSPORTER, PUTATIVE (EUROFUNG)-RELATED"/>
    <property type="match status" value="1"/>
</dbReference>
<feature type="transmembrane region" description="Helical" evidence="7">
    <location>
        <begin position="209"/>
        <end position="227"/>
    </location>
</feature>
<feature type="transmembrane region" description="Helical" evidence="7">
    <location>
        <begin position="247"/>
        <end position="266"/>
    </location>
</feature>
<proteinExistence type="predicted"/>
<organism evidence="8 9">
    <name type="scientific">Recurvomyces mirabilis</name>
    <dbReference type="NCBI Taxonomy" id="574656"/>
    <lineage>
        <taxon>Eukaryota</taxon>
        <taxon>Fungi</taxon>
        <taxon>Dikarya</taxon>
        <taxon>Ascomycota</taxon>
        <taxon>Pezizomycotina</taxon>
        <taxon>Dothideomycetes</taxon>
        <taxon>Dothideomycetidae</taxon>
        <taxon>Mycosphaerellales</taxon>
        <taxon>Teratosphaeriaceae</taxon>
        <taxon>Recurvomyces</taxon>
    </lineage>
</organism>
<evidence type="ECO:0000256" key="4">
    <source>
        <dbReference type="ARBA" id="ARBA00022989"/>
    </source>
</evidence>
<dbReference type="Gene3D" id="1.20.1740.10">
    <property type="entry name" value="Amino acid/polyamine transporter I"/>
    <property type="match status" value="1"/>
</dbReference>
<feature type="transmembrane region" description="Helical" evidence="7">
    <location>
        <begin position="490"/>
        <end position="509"/>
    </location>
</feature>
<reference evidence="8" key="1">
    <citation type="submission" date="2023-07" db="EMBL/GenBank/DDBJ databases">
        <title>Black Yeasts Isolated from many extreme environments.</title>
        <authorList>
            <person name="Coleine C."/>
            <person name="Stajich J.E."/>
            <person name="Selbmann L."/>
        </authorList>
    </citation>
    <scope>NUCLEOTIDE SEQUENCE</scope>
    <source>
        <strain evidence="8">CCFEE 5485</strain>
    </source>
</reference>
<keyword evidence="4 7" id="KW-1133">Transmembrane helix</keyword>
<feature type="transmembrane region" description="Helical" evidence="7">
    <location>
        <begin position="92"/>
        <end position="113"/>
    </location>
</feature>
<dbReference type="Proteomes" id="UP001274830">
    <property type="component" value="Unassembled WGS sequence"/>
</dbReference>
<evidence type="ECO:0000313" key="8">
    <source>
        <dbReference type="EMBL" id="KAK3676608.1"/>
    </source>
</evidence>
<sequence>MTAMNDTKLPYEHEHELAPRTEAQSQDDVFRSNDVDKINMARMGKTQEMKRVFNQVSLVSFTAIIMGTWQWIIMANSQGLTNGGRAGLFWSYIWTFIGYVLLAASLADMAAMAPTAGGQYHWVSEFAPPKIQKTLSYAAGWLAALSWQAGNASGLYLCATLIQSLIGIRDPSYGFAAWQGWLLTIAMTAFCAVFNIFAEPILPLMQTTFMPVYIATFVATIAIFWALCPHVDAHAALLEITNEGGWSTTGLALMVGQISAIFALGGSDAAAHMSEECRDSGLTVPRAMIWSILINASMGFVAVVSFIFACPSVDDAVNDPSGFPMVYVLNLAGRPSLTIVIVFLNLLILMIGNVAYQASTARQTFAFARDGGMPFSGWISRVNQKYHVPVNAVLLTAAFTIILCVINLGSSDAFNAILSLAAVAQMATYSISISCVLYRRVTAPHLLPKAQWGLGRWGVPVNAAGAIYAWFAFFWAFWPSSTPVAADSMNYAIVMFGAVVILALVFFLVKARKTYAGPVTITRAYLDGKHS</sequence>
<evidence type="ECO:0000256" key="6">
    <source>
        <dbReference type="SAM" id="MobiDB-lite"/>
    </source>
</evidence>
<evidence type="ECO:0000256" key="5">
    <source>
        <dbReference type="ARBA" id="ARBA00023136"/>
    </source>
</evidence>
<dbReference type="PANTHER" id="PTHR45649">
    <property type="entry name" value="AMINO-ACID PERMEASE BAT1"/>
    <property type="match status" value="1"/>
</dbReference>
<protein>
    <recommendedName>
        <fullName evidence="10">GABA permease</fullName>
    </recommendedName>
</protein>
<feature type="transmembrane region" description="Helical" evidence="7">
    <location>
        <begin position="287"/>
        <end position="309"/>
    </location>
</feature>
<feature type="transmembrane region" description="Helical" evidence="7">
    <location>
        <begin position="134"/>
        <end position="166"/>
    </location>
</feature>
<name>A0AAE1C3N4_9PEZI</name>
<feature type="transmembrane region" description="Helical" evidence="7">
    <location>
        <begin position="52"/>
        <end position="72"/>
    </location>
</feature>
<dbReference type="AlphaFoldDB" id="A0AAE1C3N4"/>
<evidence type="ECO:0000313" key="9">
    <source>
        <dbReference type="Proteomes" id="UP001274830"/>
    </source>
</evidence>
<dbReference type="InterPro" id="IPR002293">
    <property type="entry name" value="AA/rel_permease1"/>
</dbReference>
<dbReference type="EMBL" id="JAUTXT010000009">
    <property type="protein sequence ID" value="KAK3676608.1"/>
    <property type="molecule type" value="Genomic_DNA"/>
</dbReference>
<feature type="compositionally biased region" description="Basic and acidic residues" evidence="6">
    <location>
        <begin position="9"/>
        <end position="19"/>
    </location>
</feature>
<dbReference type="PIRSF" id="PIRSF006060">
    <property type="entry name" value="AA_transporter"/>
    <property type="match status" value="1"/>
</dbReference>
<feature type="transmembrane region" description="Helical" evidence="7">
    <location>
        <begin position="459"/>
        <end position="478"/>
    </location>
</feature>
<evidence type="ECO:0000256" key="7">
    <source>
        <dbReference type="SAM" id="Phobius"/>
    </source>
</evidence>
<dbReference type="GO" id="GO:0022857">
    <property type="term" value="F:transmembrane transporter activity"/>
    <property type="evidence" value="ECO:0007669"/>
    <property type="project" value="InterPro"/>
</dbReference>
<evidence type="ECO:0000256" key="3">
    <source>
        <dbReference type="ARBA" id="ARBA00022692"/>
    </source>
</evidence>
<accession>A0AAE1C3N4</accession>
<dbReference type="GO" id="GO:0016020">
    <property type="term" value="C:membrane"/>
    <property type="evidence" value="ECO:0007669"/>
    <property type="project" value="UniProtKB-SubCell"/>
</dbReference>
<keyword evidence="5 7" id="KW-0472">Membrane</keyword>
<evidence type="ECO:0000256" key="1">
    <source>
        <dbReference type="ARBA" id="ARBA00004141"/>
    </source>
</evidence>
<gene>
    <name evidence="8" type="ORF">LTR78_003382</name>
</gene>
<evidence type="ECO:0008006" key="10">
    <source>
        <dbReference type="Google" id="ProtNLM"/>
    </source>
</evidence>
<feature type="transmembrane region" description="Helical" evidence="7">
    <location>
        <begin position="178"/>
        <end position="197"/>
    </location>
</feature>
<evidence type="ECO:0000256" key="2">
    <source>
        <dbReference type="ARBA" id="ARBA00022448"/>
    </source>
</evidence>
<comment type="caution">
    <text evidence="8">The sequence shown here is derived from an EMBL/GenBank/DDBJ whole genome shotgun (WGS) entry which is preliminary data.</text>
</comment>
<feature type="transmembrane region" description="Helical" evidence="7">
    <location>
        <begin position="388"/>
        <end position="410"/>
    </location>
</feature>
<keyword evidence="9" id="KW-1185">Reference proteome</keyword>
<feature type="region of interest" description="Disordered" evidence="6">
    <location>
        <begin position="1"/>
        <end position="29"/>
    </location>
</feature>
<keyword evidence="3 7" id="KW-0812">Transmembrane</keyword>